<dbReference type="Proteomes" id="UP000000566">
    <property type="component" value="Chromosome"/>
</dbReference>
<keyword evidence="1" id="KW-1133">Transmembrane helix</keyword>
<protein>
    <submittedName>
        <fullName evidence="2">Uncharacterized protein</fullName>
    </submittedName>
</protein>
<dbReference type="STRING" id="435591.BDI_2539"/>
<reference evidence="2 3" key="1">
    <citation type="journal article" date="2007" name="PLoS Biol.">
        <title>Evolution of symbiotic bacteria in the distal human intestine.</title>
        <authorList>
            <person name="Xu J."/>
            <person name="Mahowald M.A."/>
            <person name="Ley R.E."/>
            <person name="Lozupone C.A."/>
            <person name="Hamady M."/>
            <person name="Martens E.C."/>
            <person name="Henrissat B."/>
            <person name="Coutinho P.M."/>
            <person name="Minx P."/>
            <person name="Latreille P."/>
            <person name="Cordum H."/>
            <person name="Van Brunt A."/>
            <person name="Kim K."/>
            <person name="Fulton R.S."/>
            <person name="Fulton L.A."/>
            <person name="Clifton S.W."/>
            <person name="Wilson R.K."/>
            <person name="Knight R.D."/>
            <person name="Gordon J.I."/>
        </authorList>
    </citation>
    <scope>NUCLEOTIDE SEQUENCE [LARGE SCALE GENOMIC DNA]</scope>
    <source>
        <strain evidence="3">ATCC 8503 / DSM 20701 / CIP 104284 / JCM 5825 / NCTC 11152</strain>
    </source>
</reference>
<feature type="transmembrane region" description="Helical" evidence="1">
    <location>
        <begin position="64"/>
        <end position="81"/>
    </location>
</feature>
<keyword evidence="1" id="KW-0812">Transmembrane</keyword>
<feature type="transmembrane region" description="Helical" evidence="1">
    <location>
        <begin position="37"/>
        <end position="58"/>
    </location>
</feature>
<evidence type="ECO:0000256" key="1">
    <source>
        <dbReference type="SAM" id="Phobius"/>
    </source>
</evidence>
<dbReference type="AlphaFoldDB" id="A6LEZ5"/>
<name>A6LEZ5_PARD8</name>
<dbReference type="KEGG" id="pdi:BDI_2539"/>
<sequence>MVLFFKSDFIRSRFSYFVFFRPALIIRSQNPSLVPKVVFFVINSLFFKTLLGFFYETIFSEERMSFFNHGIGVFIVMFLCLC</sequence>
<evidence type="ECO:0000313" key="3">
    <source>
        <dbReference type="Proteomes" id="UP000000566"/>
    </source>
</evidence>
<keyword evidence="3" id="KW-1185">Reference proteome</keyword>
<gene>
    <name evidence="2" type="ordered locus">BDI_2539</name>
</gene>
<accession>A6LEZ5</accession>
<dbReference type="HOGENOM" id="CLU_2555189_0_0_10"/>
<dbReference type="PaxDb" id="435591-BDI_2539"/>
<keyword evidence="1" id="KW-0472">Membrane</keyword>
<organism evidence="2 3">
    <name type="scientific">Parabacteroides distasonis (strain ATCC 8503 / DSM 20701 / CIP 104284 / JCM 5825 / NCTC 11152)</name>
    <dbReference type="NCBI Taxonomy" id="435591"/>
    <lineage>
        <taxon>Bacteria</taxon>
        <taxon>Pseudomonadati</taxon>
        <taxon>Bacteroidota</taxon>
        <taxon>Bacteroidia</taxon>
        <taxon>Bacteroidales</taxon>
        <taxon>Tannerellaceae</taxon>
        <taxon>Parabacteroides</taxon>
    </lineage>
</organism>
<proteinExistence type="predicted"/>
<dbReference type="EMBL" id="CP000140">
    <property type="protein sequence ID" value="ABR44259.1"/>
    <property type="molecule type" value="Genomic_DNA"/>
</dbReference>
<evidence type="ECO:0000313" key="2">
    <source>
        <dbReference type="EMBL" id="ABR44259.1"/>
    </source>
</evidence>